<reference evidence="3" key="1">
    <citation type="submission" date="2018-06" db="EMBL/GenBank/DDBJ databases">
        <title>Description of a new Polynucleobacter species.</title>
        <authorList>
            <person name="Hahn M.W."/>
        </authorList>
    </citation>
    <scope>NUCLEOTIDE SEQUENCE [LARGE SCALE GENOMIC DNA]</scope>
    <source>
        <strain evidence="3">MG-25-Pas1-D2</strain>
    </source>
</reference>
<feature type="transmembrane region" description="Helical" evidence="1">
    <location>
        <begin position="127"/>
        <end position="148"/>
    </location>
</feature>
<feature type="transmembrane region" description="Helical" evidence="1">
    <location>
        <begin position="92"/>
        <end position="115"/>
    </location>
</feature>
<keyword evidence="1" id="KW-0472">Membrane</keyword>
<accession>A0A2Z4JV70</accession>
<evidence type="ECO:0000313" key="3">
    <source>
        <dbReference type="Proteomes" id="UP000248592"/>
    </source>
</evidence>
<dbReference type="InterPro" id="IPR046547">
    <property type="entry name" value="DUF6803"/>
</dbReference>
<organism evidence="2 3">
    <name type="scientific">Polynucleobacter paneuropaeus</name>
    <dbReference type="NCBI Taxonomy" id="2527775"/>
    <lineage>
        <taxon>Bacteria</taxon>
        <taxon>Pseudomonadati</taxon>
        <taxon>Pseudomonadota</taxon>
        <taxon>Betaproteobacteria</taxon>
        <taxon>Burkholderiales</taxon>
        <taxon>Burkholderiaceae</taxon>
        <taxon>Polynucleobacter</taxon>
    </lineage>
</organism>
<dbReference type="Proteomes" id="UP000248592">
    <property type="component" value="Chromosome"/>
</dbReference>
<evidence type="ECO:0000313" key="2">
    <source>
        <dbReference type="EMBL" id="AWW50583.1"/>
    </source>
</evidence>
<keyword evidence="1" id="KW-0812">Transmembrane</keyword>
<dbReference type="Pfam" id="PF20617">
    <property type="entry name" value="DUF6803"/>
    <property type="match status" value="1"/>
</dbReference>
<gene>
    <name evidence="2" type="ORF">Pas1_09445</name>
</gene>
<feature type="transmembrane region" description="Helical" evidence="1">
    <location>
        <begin position="51"/>
        <end position="72"/>
    </location>
</feature>
<dbReference type="RefSeq" id="WP_112295116.1">
    <property type="nucleotide sequence ID" value="NZ_CBCSBS010000002.1"/>
</dbReference>
<name>A0A2Z4JV70_9BURK</name>
<proteinExistence type="predicted"/>
<dbReference type="AlphaFoldDB" id="A0A2Z4JV70"/>
<dbReference type="EMBL" id="CP030085">
    <property type="protein sequence ID" value="AWW50583.1"/>
    <property type="molecule type" value="Genomic_DNA"/>
</dbReference>
<feature type="transmembrane region" description="Helical" evidence="1">
    <location>
        <begin position="16"/>
        <end position="39"/>
    </location>
</feature>
<sequence>MNMTHYMELLAVNQPWNLIIFMAIPIVLAETLAITELYLLFTRKFDGAVYYLNRFSGMAVGVYFVGIIYYIVTNAIIPITQAGEWRTVIDVIAVSTYVIAGLPLIWIALQEFGLVNRALDQMGKLKIHAICVAVFLVFGHVAMISGMLDPAILGYQAPHLMEMNHEVPAEHAGHMK</sequence>
<keyword evidence="1" id="KW-1133">Transmembrane helix</keyword>
<protein>
    <submittedName>
        <fullName evidence="2">Permease</fullName>
    </submittedName>
</protein>
<evidence type="ECO:0000256" key="1">
    <source>
        <dbReference type="SAM" id="Phobius"/>
    </source>
</evidence>